<dbReference type="EMBL" id="ML736772">
    <property type="protein sequence ID" value="KAE8403924.1"/>
    <property type="molecule type" value="Genomic_DNA"/>
</dbReference>
<dbReference type="AlphaFoldDB" id="A0A5N7DCF3"/>
<sequence>MVKAAYRREEYDLHYTGAEEQVPGFISVVFKEKVNRAVTDQLNSDVIERNAQVRMMGRIYQSAGLVLVWLGNCSSSLARGLPELEALARKPPSELPPFDLFPEDKTSTAAASSGLFNLFKDDWSFISAPAMAAFDLSNRHWFKRIWVLQEFFLAKELVFLYGKHQVSLQALLTAFIWAYQNPGKAVKPAKESWDIARAYIMPRWFSHTCDFPSVLLARETITQGRKLTLREWLLTCRGHNATDSRDFVFGGLSLIHPASLRIDKLRLQPGEYAKSDLRPPPLPPRPGTRAHNSNQPTIECPAAMGGASPSLVPLPKGLWRVIEVDYKASEAEVLVNLAACLLSQNEPHGLDLLSIAARPREPKDHLNALFKFKPSRTPGLPSWVPALGSWTSRVSSNLATAPAAAGGGGTVFAAGTLGQLPAEIPSPTISRDGTTLYLDAMPLDSIEEILLDAEFSYSEEYISVLIPFLEKLAALPCTYPSDVGTSFNAVATALASSSSDTEAGSMADKDADRSPSSLPPELRARIWLCEIIEREVRHWVTSLRMDIKAFPLQKGHRVDKQRQLERLLVVYRALVRKFNDLPWTGAADQGRPRPGKSDGGEQKKGRREQIMENLRDKIVEKIPGPSEHILRDSIEPISPEAQRYENAFYSAMNWRCLFRTKDGLIGMGPSWLECGDLVMLVRGAIVPYVFRHVDVDLRLQVKSLGDTLEELEERLFEWKTGAKKQHRLSVVDTEREIASLKQKIGELHAQVGRKDAWVLIGEAYVEGVMRGEALERAGVDSFERIAIV</sequence>
<accession>A0A5N6HWK6</accession>
<dbReference type="Pfam" id="PF06985">
    <property type="entry name" value="HET"/>
    <property type="match status" value="1"/>
</dbReference>
<evidence type="ECO:0000259" key="3">
    <source>
        <dbReference type="Pfam" id="PF06985"/>
    </source>
</evidence>
<dbReference type="PANTHER" id="PTHR24148">
    <property type="entry name" value="ANKYRIN REPEAT DOMAIN-CONTAINING PROTEIN 39 HOMOLOG-RELATED"/>
    <property type="match status" value="1"/>
</dbReference>
<name>A0A5N7DCF3_9EURO</name>
<dbReference type="Proteomes" id="UP000325579">
    <property type="component" value="Unassembled WGS sequence"/>
</dbReference>
<protein>
    <recommendedName>
        <fullName evidence="3">Heterokaryon incompatibility domain-containing protein</fullName>
    </recommendedName>
</protein>
<evidence type="ECO:0000256" key="2">
    <source>
        <dbReference type="SAM" id="MobiDB-lite"/>
    </source>
</evidence>
<keyword evidence="1" id="KW-0175">Coiled coil</keyword>
<dbReference type="RefSeq" id="XP_031941243.1">
    <property type="nucleotide sequence ID" value="XM_032089601.1"/>
</dbReference>
<keyword evidence="5" id="KW-1185">Reference proteome</keyword>
<feature type="region of interest" description="Disordered" evidence="2">
    <location>
        <begin position="585"/>
        <end position="606"/>
    </location>
</feature>
<gene>
    <name evidence="4" type="ORF">BDV37DRAFT_294268</name>
</gene>
<evidence type="ECO:0000313" key="5">
    <source>
        <dbReference type="Proteomes" id="UP000325579"/>
    </source>
</evidence>
<feature type="region of interest" description="Disordered" evidence="2">
    <location>
        <begin position="272"/>
        <end position="297"/>
    </location>
</feature>
<proteinExistence type="predicted"/>
<dbReference type="InterPro" id="IPR052895">
    <property type="entry name" value="HetReg/Transcr_Mod"/>
</dbReference>
<feature type="compositionally biased region" description="Basic and acidic residues" evidence="2">
    <location>
        <begin position="595"/>
        <end position="606"/>
    </location>
</feature>
<dbReference type="Pfam" id="PF26639">
    <property type="entry name" value="Het-6_barrel"/>
    <property type="match status" value="1"/>
</dbReference>
<reference evidence="4 5" key="1">
    <citation type="submission" date="2019-04" db="EMBL/GenBank/DDBJ databases">
        <authorList>
            <consortium name="DOE Joint Genome Institute"/>
            <person name="Mondo S."/>
            <person name="Kjaerbolling I."/>
            <person name="Vesth T."/>
            <person name="Frisvad J.C."/>
            <person name="Nybo J.L."/>
            <person name="Theobald S."/>
            <person name="Kildgaard S."/>
            <person name="Isbrandt T."/>
            <person name="Kuo A."/>
            <person name="Sato A."/>
            <person name="Lyhne E.K."/>
            <person name="Kogle M.E."/>
            <person name="Wiebenga A."/>
            <person name="Kun R.S."/>
            <person name="Lubbers R.J."/>
            <person name="Makela M.R."/>
            <person name="Barry K."/>
            <person name="Chovatia M."/>
            <person name="Clum A."/>
            <person name="Daum C."/>
            <person name="Haridas S."/>
            <person name="He G."/>
            <person name="LaButti K."/>
            <person name="Lipzen A."/>
            <person name="Riley R."/>
            <person name="Salamov A."/>
            <person name="Simmons B.A."/>
            <person name="Magnuson J.K."/>
            <person name="Henrissat B."/>
            <person name="Mortensen U.H."/>
            <person name="Larsen T.O."/>
            <person name="Devries R.P."/>
            <person name="Grigoriev I.V."/>
            <person name="Machida M."/>
            <person name="Baker S.E."/>
            <person name="Andersen M.R."/>
            <person name="Cantor M.N."/>
            <person name="Hua S.X."/>
        </authorList>
    </citation>
    <scope>NUCLEOTIDE SEQUENCE [LARGE SCALE GENOMIC DNA]</scope>
    <source>
        <strain evidence="4 5">CBS 119388</strain>
    </source>
</reference>
<feature type="coiled-coil region" evidence="1">
    <location>
        <begin position="694"/>
        <end position="750"/>
    </location>
</feature>
<feature type="domain" description="Heterokaryon incompatibility" evidence="3">
    <location>
        <begin position="43"/>
        <end position="150"/>
    </location>
</feature>
<dbReference type="PANTHER" id="PTHR24148:SF73">
    <property type="entry name" value="HET DOMAIN PROTEIN (AFU_ORTHOLOGUE AFUA_8G01020)"/>
    <property type="match status" value="1"/>
</dbReference>
<dbReference type="GeneID" id="43674292"/>
<evidence type="ECO:0000256" key="1">
    <source>
        <dbReference type="SAM" id="Coils"/>
    </source>
</evidence>
<evidence type="ECO:0000313" key="4">
    <source>
        <dbReference type="EMBL" id="KAE8403924.1"/>
    </source>
</evidence>
<dbReference type="InterPro" id="IPR010730">
    <property type="entry name" value="HET"/>
</dbReference>
<accession>A0A5N7DCF3</accession>
<dbReference type="OrthoDB" id="4497861at2759"/>
<organism evidence="4 5">
    <name type="scientific">Aspergillus pseudonomiae</name>
    <dbReference type="NCBI Taxonomy" id="1506151"/>
    <lineage>
        <taxon>Eukaryota</taxon>
        <taxon>Fungi</taxon>
        <taxon>Dikarya</taxon>
        <taxon>Ascomycota</taxon>
        <taxon>Pezizomycotina</taxon>
        <taxon>Eurotiomycetes</taxon>
        <taxon>Eurotiomycetidae</taxon>
        <taxon>Eurotiales</taxon>
        <taxon>Aspergillaceae</taxon>
        <taxon>Aspergillus</taxon>
        <taxon>Aspergillus subgen. Circumdati</taxon>
    </lineage>
</organism>